<dbReference type="EMBL" id="JAJJMA010250541">
    <property type="protein sequence ID" value="MCL7043781.1"/>
    <property type="molecule type" value="Genomic_DNA"/>
</dbReference>
<evidence type="ECO:0000256" key="4">
    <source>
        <dbReference type="SAM" id="SignalP"/>
    </source>
</evidence>
<keyword evidence="3" id="KW-1133">Transmembrane helix</keyword>
<dbReference type="PANTHER" id="PTHR32099">
    <property type="entry name" value="CYSTEINE-RICH REPEAT SECRETORY PROTEIN"/>
    <property type="match status" value="1"/>
</dbReference>
<gene>
    <name evidence="6" type="ORF">MKW94_004076</name>
</gene>
<dbReference type="InterPro" id="IPR038408">
    <property type="entry name" value="GNK2_sf"/>
</dbReference>
<reference evidence="6" key="1">
    <citation type="submission" date="2022-03" db="EMBL/GenBank/DDBJ databases">
        <title>A functionally conserved STORR gene fusion in Papaver species that diverged 16.8 million years ago.</title>
        <authorList>
            <person name="Catania T."/>
        </authorList>
    </citation>
    <scope>NUCLEOTIDE SEQUENCE</scope>
    <source>
        <strain evidence="6">S-191538</strain>
    </source>
</reference>
<dbReference type="InterPro" id="IPR002902">
    <property type="entry name" value="GNK2"/>
</dbReference>
<evidence type="ECO:0000259" key="5">
    <source>
        <dbReference type="PROSITE" id="PS51473"/>
    </source>
</evidence>
<dbReference type="PANTHER" id="PTHR32099:SF42">
    <property type="entry name" value="CYSTEINE-RICH RECEPTOR-LIKE PROTEIN KINASE 9-RELATED"/>
    <property type="match status" value="1"/>
</dbReference>
<comment type="caution">
    <text evidence="6">The sequence shown here is derived from an EMBL/GenBank/DDBJ whole genome shotgun (WGS) entry which is preliminary data.</text>
</comment>
<feature type="domain" description="Gnk2-homologous" evidence="5">
    <location>
        <begin position="26"/>
        <end position="129"/>
    </location>
</feature>
<name>A0AA41VM05_PAPNU</name>
<sequence length="288" mass="32307">MGFFHLNYLYFLSVIAFTISVQVTAQSLLDFYCSPGNYEDNSPFERNLHETLALLSSNVKPNKTFYNNSIGQSLGRVYGMLLCTGGLTDEDCKYCADISTRDATQYCPNGKEYIAWYTDCMLRYSNRSIFSVMEVEPAIFLPTTSNVIDTGFNQLIKALTNDLVARASSNGTDNFSNIKFATGDVNYTGFNFQGLVQCTPDLSGSDCNRCLSSAVDDLFPFNFFLTLSGGILKPSCYIRFKNSISTDHGTNNPVFIVVPIVSLVAVILILVTIIYFCKRKWRIKEKFY</sequence>
<proteinExistence type="predicted"/>
<keyword evidence="3" id="KW-0472">Membrane</keyword>
<protein>
    <recommendedName>
        <fullName evidence="5">Gnk2-homologous domain-containing protein</fullName>
    </recommendedName>
</protein>
<dbReference type="CDD" id="cd23509">
    <property type="entry name" value="Gnk2-like"/>
    <property type="match status" value="2"/>
</dbReference>
<dbReference type="Gene3D" id="3.30.430.20">
    <property type="entry name" value="Gnk2 domain, C-X8-C-X2-C motif"/>
    <property type="match status" value="2"/>
</dbReference>
<feature type="non-terminal residue" evidence="6">
    <location>
        <position position="288"/>
    </location>
</feature>
<evidence type="ECO:0000313" key="7">
    <source>
        <dbReference type="Proteomes" id="UP001177140"/>
    </source>
</evidence>
<evidence type="ECO:0000256" key="2">
    <source>
        <dbReference type="ARBA" id="ARBA00022737"/>
    </source>
</evidence>
<keyword evidence="1 4" id="KW-0732">Signal</keyword>
<evidence type="ECO:0000313" key="6">
    <source>
        <dbReference type="EMBL" id="MCL7043781.1"/>
    </source>
</evidence>
<feature type="domain" description="Gnk2-homologous" evidence="5">
    <location>
        <begin position="134"/>
        <end position="245"/>
    </location>
</feature>
<dbReference type="PROSITE" id="PS51473">
    <property type="entry name" value="GNK2"/>
    <property type="match status" value="2"/>
</dbReference>
<keyword evidence="2" id="KW-0677">Repeat</keyword>
<feature type="signal peptide" evidence="4">
    <location>
        <begin position="1"/>
        <end position="25"/>
    </location>
</feature>
<feature type="transmembrane region" description="Helical" evidence="3">
    <location>
        <begin position="254"/>
        <end position="277"/>
    </location>
</feature>
<dbReference type="AlphaFoldDB" id="A0AA41VM05"/>
<dbReference type="Proteomes" id="UP001177140">
    <property type="component" value="Unassembled WGS sequence"/>
</dbReference>
<evidence type="ECO:0000256" key="1">
    <source>
        <dbReference type="ARBA" id="ARBA00022729"/>
    </source>
</evidence>
<evidence type="ECO:0000256" key="3">
    <source>
        <dbReference type="SAM" id="Phobius"/>
    </source>
</evidence>
<feature type="chain" id="PRO_5041221512" description="Gnk2-homologous domain-containing protein" evidence="4">
    <location>
        <begin position="26"/>
        <end position="288"/>
    </location>
</feature>
<accession>A0AA41VM05</accession>
<organism evidence="6 7">
    <name type="scientific">Papaver nudicaule</name>
    <name type="common">Iceland poppy</name>
    <dbReference type="NCBI Taxonomy" id="74823"/>
    <lineage>
        <taxon>Eukaryota</taxon>
        <taxon>Viridiplantae</taxon>
        <taxon>Streptophyta</taxon>
        <taxon>Embryophyta</taxon>
        <taxon>Tracheophyta</taxon>
        <taxon>Spermatophyta</taxon>
        <taxon>Magnoliopsida</taxon>
        <taxon>Ranunculales</taxon>
        <taxon>Papaveraceae</taxon>
        <taxon>Papaveroideae</taxon>
        <taxon>Papaver</taxon>
    </lineage>
</organism>
<keyword evidence="3" id="KW-0812">Transmembrane</keyword>
<dbReference type="Pfam" id="PF01657">
    <property type="entry name" value="Stress-antifung"/>
    <property type="match status" value="2"/>
</dbReference>
<keyword evidence="7" id="KW-1185">Reference proteome</keyword>